<keyword evidence="7 11" id="KW-1133">Transmembrane helix</keyword>
<comment type="caution">
    <text evidence="12">The sequence shown here is derived from an EMBL/GenBank/DDBJ whole genome shotgun (WGS) entry which is preliminary data.</text>
</comment>
<organism evidence="12 13">
    <name type="scientific">Euplotes crassus</name>
    <dbReference type="NCBI Taxonomy" id="5936"/>
    <lineage>
        <taxon>Eukaryota</taxon>
        <taxon>Sar</taxon>
        <taxon>Alveolata</taxon>
        <taxon>Ciliophora</taxon>
        <taxon>Intramacronucleata</taxon>
        <taxon>Spirotrichea</taxon>
        <taxon>Hypotrichia</taxon>
        <taxon>Euplotida</taxon>
        <taxon>Euplotidae</taxon>
        <taxon>Moneuplotes</taxon>
    </lineage>
</organism>
<dbReference type="Pfam" id="PF01644">
    <property type="entry name" value="Chitin_synth_1"/>
    <property type="match status" value="1"/>
</dbReference>
<feature type="transmembrane region" description="Helical" evidence="11">
    <location>
        <begin position="641"/>
        <end position="663"/>
    </location>
</feature>
<dbReference type="PANTHER" id="PTHR22914:SF9">
    <property type="entry name" value="CHITIN SYNTHASE 1"/>
    <property type="match status" value="1"/>
</dbReference>
<evidence type="ECO:0000256" key="6">
    <source>
        <dbReference type="ARBA" id="ARBA00022692"/>
    </source>
</evidence>
<feature type="transmembrane region" description="Helical" evidence="11">
    <location>
        <begin position="615"/>
        <end position="635"/>
    </location>
</feature>
<keyword evidence="13" id="KW-1185">Reference proteome</keyword>
<evidence type="ECO:0000256" key="10">
    <source>
        <dbReference type="SAM" id="MobiDB-lite"/>
    </source>
</evidence>
<gene>
    <name evidence="12" type="ORF">ECRASSUSDP1_LOCUS21615</name>
</gene>
<dbReference type="PANTHER" id="PTHR22914">
    <property type="entry name" value="CHITIN SYNTHASE"/>
    <property type="match status" value="1"/>
</dbReference>
<feature type="region of interest" description="Disordered" evidence="10">
    <location>
        <begin position="895"/>
        <end position="943"/>
    </location>
</feature>
<accession>A0AAD1XVT5</accession>
<feature type="transmembrane region" description="Helical" evidence="11">
    <location>
        <begin position="587"/>
        <end position="603"/>
    </location>
</feature>
<keyword evidence="5" id="KW-0808">Transferase</keyword>
<keyword evidence="9" id="KW-0961">Cell wall biogenesis/degradation</keyword>
<dbReference type="GO" id="GO:0005886">
    <property type="term" value="C:plasma membrane"/>
    <property type="evidence" value="ECO:0007669"/>
    <property type="project" value="UniProtKB-SubCell"/>
</dbReference>
<evidence type="ECO:0000256" key="7">
    <source>
        <dbReference type="ARBA" id="ARBA00022989"/>
    </source>
</evidence>
<feature type="transmembrane region" description="Helical" evidence="11">
    <location>
        <begin position="675"/>
        <end position="696"/>
    </location>
</feature>
<name>A0AAD1XVT5_EUPCR</name>
<proteinExistence type="predicted"/>
<keyword evidence="6 11" id="KW-0812">Transmembrane</keyword>
<feature type="region of interest" description="Disordered" evidence="10">
    <location>
        <begin position="1"/>
        <end position="36"/>
    </location>
</feature>
<reference evidence="12" key="1">
    <citation type="submission" date="2023-07" db="EMBL/GenBank/DDBJ databases">
        <authorList>
            <consortium name="AG Swart"/>
            <person name="Singh M."/>
            <person name="Singh A."/>
            <person name="Seah K."/>
            <person name="Emmerich C."/>
        </authorList>
    </citation>
    <scope>NUCLEOTIDE SEQUENCE</scope>
    <source>
        <strain evidence="12">DP1</strain>
    </source>
</reference>
<dbReference type="SUPFAM" id="SSF53448">
    <property type="entry name" value="Nucleotide-diphospho-sugar transferases"/>
    <property type="match status" value="1"/>
</dbReference>
<feature type="compositionally biased region" description="Basic and acidic residues" evidence="10">
    <location>
        <begin position="1"/>
        <end position="18"/>
    </location>
</feature>
<evidence type="ECO:0000313" key="13">
    <source>
        <dbReference type="Proteomes" id="UP001295684"/>
    </source>
</evidence>
<sequence length="943" mass="108853">MNITESSKEEGMPPEHSHLANPPQGEDLSSDTEVSPVSELDCFRKEYKYTPLSLVNPDPFDTTNQSYIMKQHQRKADEDWDIEDIGDNDIDILEDTLIGYGIYKNQPKMLMCITMFNEDPKRLVESLAGVYRAYYELLDLDPTFLNRVHVVIITDGYETLLQNQKNREVYDKANIHSINKVNAKKYVKAPITSGSKEITFTLENLAFINTENMISRKFEHQESKDEEAKIEFKDIKAYGANNIGHCFSRVMDFSEWEKALSKQQRSNFFINGYDVYDFLSGDDSIGNVKTQKYKHYPLPIHFVVKHQNQGKLESYKWFYRGFCQMMNPKYVQLIECGAIPLWNSISRIIMHMEAFPDVGGACGEVEVKLIEKKSDEVQQISFVESSMLRSQYVEYKVSHYMDKATESLFGFVTSLPSLFSTFRWECIDGRPVSQTLKGANDYFRDVKKTLSCYTSNKYLTEDRILAMEILNKENHRYITHYVPGAKCLVDCPISLTGLIKERRRIFNGWMFSSFYMLKSGYRMWKRKGSSFMRNIFLMILYFYLAIVWILYFCSLGLFYSAFSVFIRAVLPSNTCISVTMASNVTENIYLIFLFIVLMLSIAIKVRNAELGFKLCAILMGSFSLFMVYCAIMFAIKKEENIIPVCLIAFFTFSFLIPLILNFWNLYISDTLKGILYGFYLLPTYINIFTIFAMANIHEVASETVSGSLTKDKELDAKVREAAKEKYEGYQYFRSLFLMGWLCVNFGVGAVITGFDRNDEKWFISYLGFVLAGVISFKLAFSGVHRIVSWIHHCYVSCYVSKLRRKYKESVHSEVRGEIEEDKEFTFVPTVVCNREKKADTEESIMLDLRGLMNRIKNISEDKGEDRQVKQMERMLTKSKKTLKGIIPKKTEVPNNFTRLKRGANPDSESLDYSNDPFGSELSHYSSLAGGDEYSSSSHSSYSS</sequence>
<dbReference type="InterPro" id="IPR004835">
    <property type="entry name" value="Chitin_synth"/>
</dbReference>
<keyword evidence="3" id="KW-1003">Cell membrane</keyword>
<dbReference type="Proteomes" id="UP001295684">
    <property type="component" value="Unassembled WGS sequence"/>
</dbReference>
<dbReference type="InterPro" id="IPR029044">
    <property type="entry name" value="Nucleotide-diphossugar_trans"/>
</dbReference>
<evidence type="ECO:0000256" key="1">
    <source>
        <dbReference type="ARBA" id="ARBA00004651"/>
    </source>
</evidence>
<feature type="transmembrane region" description="Helical" evidence="11">
    <location>
        <begin position="506"/>
        <end position="524"/>
    </location>
</feature>
<evidence type="ECO:0000256" key="4">
    <source>
        <dbReference type="ARBA" id="ARBA00022676"/>
    </source>
</evidence>
<feature type="transmembrane region" description="Helical" evidence="11">
    <location>
        <begin position="735"/>
        <end position="754"/>
    </location>
</feature>
<feature type="transmembrane region" description="Helical" evidence="11">
    <location>
        <begin position="761"/>
        <end position="780"/>
    </location>
</feature>
<dbReference type="EC" id="2.4.1.16" evidence="2"/>
<dbReference type="AlphaFoldDB" id="A0AAD1XVT5"/>
<evidence type="ECO:0000256" key="9">
    <source>
        <dbReference type="ARBA" id="ARBA00023316"/>
    </source>
</evidence>
<evidence type="ECO:0000256" key="11">
    <source>
        <dbReference type="SAM" id="Phobius"/>
    </source>
</evidence>
<evidence type="ECO:0000313" key="12">
    <source>
        <dbReference type="EMBL" id="CAI2380186.1"/>
    </source>
</evidence>
<protein>
    <recommendedName>
        <fullName evidence="2">chitin synthase</fullName>
        <ecNumber evidence="2">2.4.1.16</ecNumber>
    </recommendedName>
</protein>
<keyword evidence="8 11" id="KW-0472">Membrane</keyword>
<dbReference type="EMBL" id="CAMPGE010022114">
    <property type="protein sequence ID" value="CAI2380186.1"/>
    <property type="molecule type" value="Genomic_DNA"/>
</dbReference>
<dbReference type="GO" id="GO:0006031">
    <property type="term" value="P:chitin biosynthetic process"/>
    <property type="evidence" value="ECO:0007669"/>
    <property type="project" value="TreeGrafter"/>
</dbReference>
<keyword evidence="4" id="KW-0328">Glycosyltransferase</keyword>
<evidence type="ECO:0000256" key="2">
    <source>
        <dbReference type="ARBA" id="ARBA00012543"/>
    </source>
</evidence>
<evidence type="ECO:0000256" key="8">
    <source>
        <dbReference type="ARBA" id="ARBA00023136"/>
    </source>
</evidence>
<dbReference type="GO" id="GO:0071555">
    <property type="term" value="P:cell wall organization"/>
    <property type="evidence" value="ECO:0007669"/>
    <property type="project" value="UniProtKB-KW"/>
</dbReference>
<comment type="subcellular location">
    <subcellularLocation>
        <location evidence="1">Cell membrane</location>
        <topology evidence="1">Multi-pass membrane protein</topology>
    </subcellularLocation>
</comment>
<evidence type="ECO:0000256" key="5">
    <source>
        <dbReference type="ARBA" id="ARBA00022679"/>
    </source>
</evidence>
<feature type="transmembrane region" description="Helical" evidence="11">
    <location>
        <begin position="536"/>
        <end position="562"/>
    </location>
</feature>
<feature type="compositionally biased region" description="Low complexity" evidence="10">
    <location>
        <begin position="933"/>
        <end position="943"/>
    </location>
</feature>
<dbReference type="GO" id="GO:0004100">
    <property type="term" value="F:chitin synthase activity"/>
    <property type="evidence" value="ECO:0007669"/>
    <property type="project" value="UniProtKB-EC"/>
</dbReference>
<evidence type="ECO:0000256" key="3">
    <source>
        <dbReference type="ARBA" id="ARBA00022475"/>
    </source>
</evidence>